<reference evidence="3" key="1">
    <citation type="journal article" date="2022" name="Cell">
        <title>Design, construction, and in vivo augmentation of a complex gut microbiome.</title>
        <authorList>
            <person name="Cheng A.G."/>
            <person name="Ho P.Y."/>
            <person name="Aranda-Diaz A."/>
            <person name="Jain S."/>
            <person name="Yu F.B."/>
            <person name="Meng X."/>
            <person name="Wang M."/>
            <person name="Iakiviak M."/>
            <person name="Nagashima K."/>
            <person name="Zhao A."/>
            <person name="Murugkar P."/>
            <person name="Patil A."/>
            <person name="Atabakhsh K."/>
            <person name="Weakley A."/>
            <person name="Yan J."/>
            <person name="Brumbaugh A.R."/>
            <person name="Higginbottom S."/>
            <person name="Dimas A."/>
            <person name="Shiver A.L."/>
            <person name="Deutschbauer A."/>
            <person name="Neff N."/>
            <person name="Sonnenburg J.L."/>
            <person name="Huang K.C."/>
            <person name="Fischbach M.A."/>
        </authorList>
    </citation>
    <scope>NUCLEOTIDE SEQUENCE</scope>
    <source>
        <strain evidence="3">DSM 19829</strain>
    </source>
</reference>
<feature type="transmembrane region" description="Helical" evidence="1">
    <location>
        <begin position="219"/>
        <end position="235"/>
    </location>
</feature>
<sequence length="716" mass="81277">MTSKISFFKMVRSDMKRRIWVMALLFLGFFIVLPLGCMLKVGNYQRMLADGGIKAADLFEMTARYVSADNYLVAAGIIVSAVLAAFTGFSYLQSKNKLDLFHSMPVKRETLFGIQYISGLFIFLIPYGVNILLMLIVCITRTVCTAAVMNSFIVGIFIQLFYFLLFYHVVIIAIVMTGRILVGVFGTIVFFGYAPALQAVVCGYYQMYFDTFYMSGDSLFHKILGYLSPVTMYINHMTVFYENEQNSISVLLENWFMLAAVIVIAAVLLAAALWLYKKRPSEAALHSMVFPKSKPVIKVLLLTVLSAACGLFFASMAMEAVDFWVAFGIVFGTVILHCIVEVIYSYEFKKVLSQKMTFFISLGIVLLFAAVFRFDIFGYDTRIPGENKIESMAVSVNGLDDYMNYYEQTDGQLHSYTMDQYRFKYGKMKDIETAYKLAELGVENEKSQSYKDSKDSNWSFVNVQFVLKGGGVKYRSYHIEDEELETLIPSLYDTPGFKEGEYPLMNMNIQNPAIKQVELSDGYHASEIMNITKEDAQKLLSVYQHELKEASSEDLKPEAVIGVLDFYKDSYEELATAYCVYENFTETRSLLGQLGYEMQGKPELSEVEQITIYNYTEDYSMRTADYSAFSSVNEDGSLTFTDAEDIRDIMESAILNRNSTLYEEMGYNISVVTERTVAGKNKESSYYTFRKGMVPDCVTEAFERVAEEIEKSPSKG</sequence>
<keyword evidence="4" id="KW-1185">Reference proteome</keyword>
<feature type="transmembrane region" description="Helical" evidence="1">
    <location>
        <begin position="71"/>
        <end position="92"/>
    </location>
</feature>
<dbReference type="EMBL" id="CP102290">
    <property type="protein sequence ID" value="UWP59000.1"/>
    <property type="molecule type" value="Genomic_DNA"/>
</dbReference>
<organism evidence="3 4">
    <name type="scientific">Ruminococcus gauvreauii</name>
    <dbReference type="NCBI Taxonomy" id="438033"/>
    <lineage>
        <taxon>Bacteria</taxon>
        <taxon>Bacillati</taxon>
        <taxon>Bacillota</taxon>
        <taxon>Clostridia</taxon>
        <taxon>Eubacteriales</taxon>
        <taxon>Oscillospiraceae</taxon>
        <taxon>Ruminococcus</taxon>
    </lineage>
</organism>
<feature type="transmembrane region" description="Helical" evidence="1">
    <location>
        <begin position="152"/>
        <end position="174"/>
    </location>
</feature>
<gene>
    <name evidence="3" type="ORF">NQ502_16760</name>
</gene>
<keyword evidence="1" id="KW-0472">Membrane</keyword>
<proteinExistence type="predicted"/>
<feature type="domain" description="DUF6449" evidence="2">
    <location>
        <begin position="467"/>
        <end position="568"/>
    </location>
</feature>
<dbReference type="InterPro" id="IPR045611">
    <property type="entry name" value="DUF6449"/>
</dbReference>
<evidence type="ECO:0000259" key="2">
    <source>
        <dbReference type="Pfam" id="PF20047"/>
    </source>
</evidence>
<feature type="transmembrane region" description="Helical" evidence="1">
    <location>
        <begin position="112"/>
        <end position="140"/>
    </location>
</feature>
<dbReference type="Proteomes" id="UP001060164">
    <property type="component" value="Chromosome"/>
</dbReference>
<evidence type="ECO:0000313" key="4">
    <source>
        <dbReference type="Proteomes" id="UP001060164"/>
    </source>
</evidence>
<feature type="transmembrane region" description="Helical" evidence="1">
    <location>
        <begin position="356"/>
        <end position="374"/>
    </location>
</feature>
<evidence type="ECO:0000256" key="1">
    <source>
        <dbReference type="SAM" id="Phobius"/>
    </source>
</evidence>
<dbReference type="RefSeq" id="WP_028530184.1">
    <property type="nucleotide sequence ID" value="NZ_CABLBR010000047.1"/>
</dbReference>
<name>A0ABY5VGH6_9FIRM</name>
<feature type="transmembrane region" description="Helical" evidence="1">
    <location>
        <begin position="323"/>
        <end position="344"/>
    </location>
</feature>
<feature type="transmembrane region" description="Helical" evidence="1">
    <location>
        <begin position="296"/>
        <end position="317"/>
    </location>
</feature>
<feature type="transmembrane region" description="Helical" evidence="1">
    <location>
        <begin position="20"/>
        <end position="39"/>
    </location>
</feature>
<feature type="transmembrane region" description="Helical" evidence="1">
    <location>
        <begin position="255"/>
        <end position="276"/>
    </location>
</feature>
<protein>
    <submittedName>
        <fullName evidence="3">ABC-2 transporter permease</fullName>
    </submittedName>
</protein>
<accession>A0ABY5VGH6</accession>
<feature type="transmembrane region" description="Helical" evidence="1">
    <location>
        <begin position="180"/>
        <end position="207"/>
    </location>
</feature>
<keyword evidence="1" id="KW-0812">Transmembrane</keyword>
<dbReference type="Pfam" id="PF20047">
    <property type="entry name" value="DUF6449"/>
    <property type="match status" value="1"/>
</dbReference>
<keyword evidence="1" id="KW-1133">Transmembrane helix</keyword>
<evidence type="ECO:0000313" key="3">
    <source>
        <dbReference type="EMBL" id="UWP59000.1"/>
    </source>
</evidence>